<dbReference type="Pfam" id="PF01381">
    <property type="entry name" value="HTH_3"/>
    <property type="match status" value="1"/>
</dbReference>
<evidence type="ECO:0000259" key="1">
    <source>
        <dbReference type="PROSITE" id="PS50943"/>
    </source>
</evidence>
<feature type="domain" description="HTH cro/C1-type" evidence="1">
    <location>
        <begin position="1"/>
        <end position="52"/>
    </location>
</feature>
<keyword evidence="3" id="KW-1185">Reference proteome</keyword>
<sequence>MRIKNNIKQKTMSKTLNMTVAAYSRKENGQRSFTIDEVAKIAEFFKISMEELIF</sequence>
<dbReference type="PROSITE" id="PS50943">
    <property type="entry name" value="HTH_CROC1"/>
    <property type="match status" value="1"/>
</dbReference>
<organism evidence="2 3">
    <name type="scientific">Clostridium thailandense</name>
    <dbReference type="NCBI Taxonomy" id="2794346"/>
    <lineage>
        <taxon>Bacteria</taxon>
        <taxon>Bacillati</taxon>
        <taxon>Bacillota</taxon>
        <taxon>Clostridia</taxon>
        <taxon>Eubacteriales</taxon>
        <taxon>Clostridiaceae</taxon>
        <taxon>Clostridium</taxon>
    </lineage>
</organism>
<accession>A0A949TJE1</accession>
<gene>
    <name evidence="2" type="ORF">I6U48_01675</name>
</gene>
<evidence type="ECO:0000313" key="2">
    <source>
        <dbReference type="EMBL" id="MBV7271622.1"/>
    </source>
</evidence>
<dbReference type="Proteomes" id="UP000694308">
    <property type="component" value="Unassembled WGS sequence"/>
</dbReference>
<dbReference type="SMART" id="SM00530">
    <property type="entry name" value="HTH_XRE"/>
    <property type="match status" value="1"/>
</dbReference>
<reference evidence="2" key="1">
    <citation type="submission" date="2020-12" db="EMBL/GenBank/DDBJ databases">
        <title>Clostridium thailandense sp. nov., a novel acetogenic bacterium isolated from peat land soil in Thailand.</title>
        <authorList>
            <person name="Chaikitkaew S."/>
            <person name="Birkeland N.K."/>
        </authorList>
    </citation>
    <scope>NUCLEOTIDE SEQUENCE</scope>
    <source>
        <strain evidence="2">PL3</strain>
    </source>
</reference>
<dbReference type="EMBL" id="JAEEGC010000007">
    <property type="protein sequence ID" value="MBV7271622.1"/>
    <property type="molecule type" value="Genomic_DNA"/>
</dbReference>
<name>A0A949TJE1_9CLOT</name>
<dbReference type="AlphaFoldDB" id="A0A949TJE1"/>
<dbReference type="InterPro" id="IPR001387">
    <property type="entry name" value="Cro/C1-type_HTH"/>
</dbReference>
<proteinExistence type="predicted"/>
<evidence type="ECO:0000313" key="3">
    <source>
        <dbReference type="Proteomes" id="UP000694308"/>
    </source>
</evidence>
<comment type="caution">
    <text evidence="2">The sequence shown here is derived from an EMBL/GenBank/DDBJ whole genome shotgun (WGS) entry which is preliminary data.</text>
</comment>
<protein>
    <submittedName>
        <fullName evidence="2">Helix-turn-helix transcriptional regulator</fullName>
    </submittedName>
</protein>
<dbReference type="CDD" id="cd00093">
    <property type="entry name" value="HTH_XRE"/>
    <property type="match status" value="1"/>
</dbReference>